<dbReference type="PANTHER" id="PTHR37825">
    <property type="entry name" value="TRNA(MET) CYTIDINE ACETATE LIGASE"/>
    <property type="match status" value="1"/>
</dbReference>
<dbReference type="EMBL" id="AJWY01006751">
    <property type="protein sequence ID" value="EKC65965.1"/>
    <property type="molecule type" value="Genomic_DNA"/>
</dbReference>
<dbReference type="HAMAP" id="MF_01539">
    <property type="entry name" value="TmcAL"/>
    <property type="match status" value="1"/>
</dbReference>
<evidence type="ECO:0000313" key="1">
    <source>
        <dbReference type="EMBL" id="EKC65965.1"/>
    </source>
</evidence>
<proteinExistence type="inferred from homology"/>
<accession>K1TI47</accession>
<keyword evidence="1" id="KW-0808">Transferase</keyword>
<dbReference type="AlphaFoldDB" id="K1TI47"/>
<dbReference type="Gene3D" id="3.40.50.620">
    <property type="entry name" value="HUPs"/>
    <property type="match status" value="1"/>
</dbReference>
<name>K1TI47_9ZZZZ</name>
<gene>
    <name evidence="1" type="ORF">LEA_10048</name>
</gene>
<organism evidence="1">
    <name type="scientific">human gut metagenome</name>
    <dbReference type="NCBI Taxonomy" id="408170"/>
    <lineage>
        <taxon>unclassified sequences</taxon>
        <taxon>metagenomes</taxon>
        <taxon>organismal metagenomes</taxon>
    </lineage>
</organism>
<dbReference type="GO" id="GO:0016740">
    <property type="term" value="F:transferase activity"/>
    <property type="evidence" value="ECO:0007669"/>
    <property type="project" value="UniProtKB-KW"/>
</dbReference>
<dbReference type="Pfam" id="PF05636">
    <property type="entry name" value="HIGH_NTase1"/>
    <property type="match status" value="1"/>
</dbReference>
<feature type="non-terminal residue" evidence="1">
    <location>
        <position position="365"/>
    </location>
</feature>
<comment type="caution">
    <text evidence="1">The sequence shown here is derived from an EMBL/GenBank/DDBJ whole genome shotgun (WGS) entry which is preliminary data.</text>
</comment>
<dbReference type="InterPro" id="IPR008513">
    <property type="entry name" value="tRNA(Met)_cyd_acetate_ligase"/>
</dbReference>
<reference evidence="1" key="1">
    <citation type="journal article" date="2013" name="Environ. Microbiol.">
        <title>Microbiota from the distal guts of lean and obese adolescents exhibit partial functional redundancy besides clear differences in community structure.</title>
        <authorList>
            <person name="Ferrer M."/>
            <person name="Ruiz A."/>
            <person name="Lanza F."/>
            <person name="Haange S.B."/>
            <person name="Oberbach A."/>
            <person name="Till H."/>
            <person name="Bargiela R."/>
            <person name="Campoy C."/>
            <person name="Segura M.T."/>
            <person name="Richter M."/>
            <person name="von Bergen M."/>
            <person name="Seifert J."/>
            <person name="Suarez A."/>
        </authorList>
    </citation>
    <scope>NUCLEOTIDE SEQUENCE</scope>
</reference>
<dbReference type="PANTHER" id="PTHR37825:SF1">
    <property type="entry name" value="TRNA(MET) CYTIDINE ACETATE LIGASE"/>
    <property type="match status" value="1"/>
</dbReference>
<dbReference type="InterPro" id="IPR014729">
    <property type="entry name" value="Rossmann-like_a/b/a_fold"/>
</dbReference>
<sequence length="365" mass="37906">MNFVGIIAEYDPFHSGHALQLRMLRQRGASTIAVCMSTGVVQRGGVPILPEAVRVRAALAAGADLVVALPAPYANASAEQFAAAGVHLLAALGCDTLAFGAETPEPAPLQAAAAALCSAAFPAALRSQLESGLPFAAARAAAAETLCPGAADLLQTPNNILGIEYCKAILRQGAAMQLLPLPRLGAAHGTAQTGQVQGQALASASHIRQLVHTQGIKAASPFVPQAAMELYRQAAEQGQLADPEKFSTAVLTLLRTKTPEQLSTLRGAGEGLENRLYAAAREAETVNDLYDRLKTKRYPTARLRRLVLDAVLDVPAAGLPALPPYLLVLGAKRSALPLLKHAKIPAGTSLAGLAGQDQKLQIAAD</sequence>
<protein>
    <submittedName>
        <fullName evidence="1">Nucleotidyltransferase</fullName>
    </submittedName>
</protein>
<dbReference type="SUPFAM" id="SSF52374">
    <property type="entry name" value="Nucleotidylyl transferase"/>
    <property type="match status" value="1"/>
</dbReference>